<dbReference type="GO" id="GO:0016757">
    <property type="term" value="F:glycosyltransferase activity"/>
    <property type="evidence" value="ECO:0007669"/>
    <property type="project" value="UniProtKB-KW"/>
</dbReference>
<dbReference type="SUPFAM" id="SSF53448">
    <property type="entry name" value="Nucleotide-diphospho-sugar transferases"/>
    <property type="match status" value="1"/>
</dbReference>
<proteinExistence type="predicted"/>
<feature type="domain" description="Glycosyltransferase 2-like" evidence="6">
    <location>
        <begin position="7"/>
        <end position="116"/>
    </location>
</feature>
<dbReference type="EMBL" id="FMID01000041">
    <property type="protein sequence ID" value="SCL75800.1"/>
    <property type="molecule type" value="Genomic_DNA"/>
</dbReference>
<evidence type="ECO:0000313" key="8">
    <source>
        <dbReference type="Proteomes" id="UP000184671"/>
    </source>
</evidence>
<gene>
    <name evidence="7" type="primary">epsH_3</name>
    <name evidence="7" type="ORF">L21_1714</name>
</gene>
<evidence type="ECO:0000259" key="6">
    <source>
        <dbReference type="Pfam" id="PF00535"/>
    </source>
</evidence>
<name>A0A1M4MLT7_9EURY</name>
<dbReference type="Gene3D" id="3.90.550.10">
    <property type="entry name" value="Spore Coat Polysaccharide Biosynthesis Protein SpsA, Chain A"/>
    <property type="match status" value="1"/>
</dbReference>
<comment type="subcellular location">
    <subcellularLocation>
        <location evidence="1">Cell membrane</location>
    </subcellularLocation>
</comment>
<keyword evidence="3 7" id="KW-0328">Glycosyltransferase</keyword>
<evidence type="ECO:0000256" key="3">
    <source>
        <dbReference type="ARBA" id="ARBA00022676"/>
    </source>
</evidence>
<evidence type="ECO:0000256" key="1">
    <source>
        <dbReference type="ARBA" id="ARBA00004236"/>
    </source>
</evidence>
<dbReference type="RefSeq" id="WP_074370038.1">
    <property type="nucleotide sequence ID" value="NZ_FMID01000041.1"/>
</dbReference>
<dbReference type="CDD" id="cd00761">
    <property type="entry name" value="Glyco_tranf_GTA_type"/>
    <property type="match status" value="1"/>
</dbReference>
<dbReference type="InterPro" id="IPR001173">
    <property type="entry name" value="Glyco_trans_2-like"/>
</dbReference>
<protein>
    <submittedName>
        <fullName evidence="7">Putative glycosyltransferase EpsH</fullName>
        <ecNumber evidence="7">2.4.-.-</ecNumber>
    </submittedName>
</protein>
<dbReference type="AlphaFoldDB" id="A0A1M4MLT7"/>
<dbReference type="Proteomes" id="UP000184671">
    <property type="component" value="Unassembled WGS sequence"/>
</dbReference>
<evidence type="ECO:0000313" key="7">
    <source>
        <dbReference type="EMBL" id="SCL75800.1"/>
    </source>
</evidence>
<keyword evidence="5" id="KW-0472">Membrane</keyword>
<dbReference type="GO" id="GO:0005886">
    <property type="term" value="C:plasma membrane"/>
    <property type="evidence" value="ECO:0007669"/>
    <property type="project" value="UniProtKB-SubCell"/>
</dbReference>
<organism evidence="7 8">
    <name type="scientific">Methanoculleus chikugoensis</name>
    <dbReference type="NCBI Taxonomy" id="118126"/>
    <lineage>
        <taxon>Archaea</taxon>
        <taxon>Methanobacteriati</taxon>
        <taxon>Methanobacteriota</taxon>
        <taxon>Stenosarchaea group</taxon>
        <taxon>Methanomicrobia</taxon>
        <taxon>Methanomicrobiales</taxon>
        <taxon>Methanomicrobiaceae</taxon>
        <taxon>Methanoculleus</taxon>
    </lineage>
</organism>
<dbReference type="PANTHER" id="PTHR43646:SF2">
    <property type="entry name" value="GLYCOSYLTRANSFERASE 2-LIKE DOMAIN-CONTAINING PROTEIN"/>
    <property type="match status" value="1"/>
</dbReference>
<dbReference type="Pfam" id="PF00535">
    <property type="entry name" value="Glycos_transf_2"/>
    <property type="match status" value="1"/>
</dbReference>
<evidence type="ECO:0000256" key="2">
    <source>
        <dbReference type="ARBA" id="ARBA00022475"/>
    </source>
</evidence>
<dbReference type="PANTHER" id="PTHR43646">
    <property type="entry name" value="GLYCOSYLTRANSFERASE"/>
    <property type="match status" value="1"/>
</dbReference>
<sequence length="262" mass="29187">MVSIDYIIPTWNSESTLEFALSSIRRYGSPNRIIVIDRHSTDRTAAIAGQYGCEVIPSDRGLGAARRLGAREAGTDLIAFVDSDVELLPDWEEVLQASADRRYPDAGVIGALYADDYIRPLTGPVSLLGGNGAFGCCVTYRRCVLACTALDAFSSGEDALYAEFLAEKNLRWCILPVYVNHHHEMRDIPGSRRWRWLGAGLRRRKGFRPSICKSVLGGAVVGLPMNGLDLSYRENVTLRLNYFIGYMLPGRYFEIDRGKKRS</sequence>
<dbReference type="InterPro" id="IPR029044">
    <property type="entry name" value="Nucleotide-diphossugar_trans"/>
</dbReference>
<keyword evidence="4 7" id="KW-0808">Transferase</keyword>
<reference evidence="7 8" key="1">
    <citation type="submission" date="2016-08" db="EMBL/GenBank/DDBJ databases">
        <authorList>
            <person name="Seilhamer J.J."/>
        </authorList>
    </citation>
    <scope>NUCLEOTIDE SEQUENCE [LARGE SCALE GENOMIC DNA]</scope>
    <source>
        <strain evidence="7">L21-II-0</strain>
    </source>
</reference>
<dbReference type="STRING" id="118126.L21_1714"/>
<dbReference type="EC" id="2.4.-.-" evidence="7"/>
<accession>A0A1M4MLT7</accession>
<evidence type="ECO:0000256" key="4">
    <source>
        <dbReference type="ARBA" id="ARBA00022679"/>
    </source>
</evidence>
<evidence type="ECO:0000256" key="5">
    <source>
        <dbReference type="ARBA" id="ARBA00023136"/>
    </source>
</evidence>
<keyword evidence="2" id="KW-1003">Cell membrane</keyword>
<dbReference type="OrthoDB" id="46222at2157"/>